<organism evidence="14 15">
    <name type="scientific">candidate division WOR_3 bacterium SM1_77</name>
    <dbReference type="NCBI Taxonomy" id="1703778"/>
    <lineage>
        <taxon>Bacteria</taxon>
        <taxon>Bacteria division WOR-3</taxon>
    </lineage>
</organism>
<dbReference type="PATRIC" id="fig|1703778.3.peg.495"/>
<evidence type="ECO:0000256" key="11">
    <source>
        <dbReference type="ARBA" id="ARBA00049091"/>
    </source>
</evidence>
<dbReference type="InterPro" id="IPR036249">
    <property type="entry name" value="Thioredoxin-like_sf"/>
</dbReference>
<dbReference type="AlphaFoldDB" id="A0A0S8JWZ1"/>
<comment type="function">
    <text evidence="1">Thiol-specific peroxidase that catalyzes the reduction of hydrogen peroxide and organic hydroperoxides to water and alcohols, respectively. Plays a role in cell protection against oxidative stress by detoxifying peroxides and as sensor of hydrogen peroxide-mediated signaling events.</text>
</comment>
<name>A0A0S8JWZ1_UNCW3</name>
<evidence type="ECO:0000256" key="12">
    <source>
        <dbReference type="PIRSR" id="PIRSR000239-1"/>
    </source>
</evidence>
<dbReference type="SUPFAM" id="SSF52833">
    <property type="entry name" value="Thioredoxin-like"/>
    <property type="match status" value="1"/>
</dbReference>
<evidence type="ECO:0000313" key="15">
    <source>
        <dbReference type="Proteomes" id="UP000050975"/>
    </source>
</evidence>
<dbReference type="PANTHER" id="PTHR42801:SF4">
    <property type="entry name" value="AHPC_TSA FAMILY PROTEIN"/>
    <property type="match status" value="1"/>
</dbReference>
<feature type="domain" description="Thioredoxin" evidence="13">
    <location>
        <begin position="5"/>
        <end position="158"/>
    </location>
</feature>
<comment type="similarity">
    <text evidence="10">Belongs to the peroxiredoxin family. BCP/PrxQ subfamily.</text>
</comment>
<dbReference type="PIRSF" id="PIRSF000239">
    <property type="entry name" value="AHPC"/>
    <property type="match status" value="1"/>
</dbReference>
<dbReference type="PROSITE" id="PS51352">
    <property type="entry name" value="THIOREDOXIN_2"/>
    <property type="match status" value="1"/>
</dbReference>
<comment type="catalytic activity">
    <reaction evidence="11">
        <text>a hydroperoxide + [thioredoxin]-dithiol = an alcohol + [thioredoxin]-disulfide + H2O</text>
        <dbReference type="Rhea" id="RHEA:62620"/>
        <dbReference type="Rhea" id="RHEA-COMP:10698"/>
        <dbReference type="Rhea" id="RHEA-COMP:10700"/>
        <dbReference type="ChEBI" id="CHEBI:15377"/>
        <dbReference type="ChEBI" id="CHEBI:29950"/>
        <dbReference type="ChEBI" id="CHEBI:30879"/>
        <dbReference type="ChEBI" id="CHEBI:35924"/>
        <dbReference type="ChEBI" id="CHEBI:50058"/>
        <dbReference type="EC" id="1.11.1.24"/>
    </reaction>
</comment>
<gene>
    <name evidence="14" type="ORF">AMJ74_04060</name>
</gene>
<dbReference type="InterPro" id="IPR050924">
    <property type="entry name" value="Peroxiredoxin_BCP/PrxQ"/>
</dbReference>
<accession>A0A0S8JWZ1</accession>
<feature type="active site" description="Cysteine sulfenic acid (-SOH) intermediate; for peroxidase activity" evidence="12">
    <location>
        <position position="47"/>
    </location>
</feature>
<comment type="subunit">
    <text evidence="2">Monomer.</text>
</comment>
<evidence type="ECO:0000256" key="3">
    <source>
        <dbReference type="ARBA" id="ARBA00013017"/>
    </source>
</evidence>
<keyword evidence="8" id="KW-0676">Redox-active center</keyword>
<evidence type="ECO:0000256" key="1">
    <source>
        <dbReference type="ARBA" id="ARBA00003330"/>
    </source>
</evidence>
<evidence type="ECO:0000256" key="2">
    <source>
        <dbReference type="ARBA" id="ARBA00011245"/>
    </source>
</evidence>
<dbReference type="CDD" id="cd03017">
    <property type="entry name" value="PRX_BCP"/>
    <property type="match status" value="1"/>
</dbReference>
<sequence>MSKKLKIGDKTPDFCLEDARNNEVCLKDFRGKWLVLYFYPKDNTTGCTREAVDFSEHLSKFKKMGTAVIGISPDSVLSHSNFINKHNLKLTLLSDTEHKVLRDYGVWQKKKMYGREYHGVVRTTFIIDPEGNIKQMWEKVKVAGHVDAVEDYVGTSCKRNVS</sequence>
<keyword evidence="4" id="KW-0575">Peroxidase</keyword>
<evidence type="ECO:0000256" key="5">
    <source>
        <dbReference type="ARBA" id="ARBA00022862"/>
    </source>
</evidence>
<comment type="caution">
    <text evidence="14">The sequence shown here is derived from an EMBL/GenBank/DDBJ whole genome shotgun (WGS) entry which is preliminary data.</text>
</comment>
<keyword evidence="7" id="KW-1015">Disulfide bond</keyword>
<evidence type="ECO:0000256" key="10">
    <source>
        <dbReference type="ARBA" id="ARBA00038489"/>
    </source>
</evidence>
<dbReference type="InterPro" id="IPR013766">
    <property type="entry name" value="Thioredoxin_domain"/>
</dbReference>
<dbReference type="EC" id="1.11.1.24" evidence="3"/>
<reference evidence="14 15" key="1">
    <citation type="journal article" date="2015" name="Microbiome">
        <title>Genomic resolution of linkages in carbon, nitrogen, and sulfur cycling among widespread estuary sediment bacteria.</title>
        <authorList>
            <person name="Baker B.J."/>
            <person name="Lazar C.S."/>
            <person name="Teske A.P."/>
            <person name="Dick G.J."/>
        </authorList>
    </citation>
    <scope>NUCLEOTIDE SEQUENCE [LARGE SCALE GENOMIC DNA]</scope>
    <source>
        <strain evidence="14">SM1_77</strain>
    </source>
</reference>
<dbReference type="NCBIfam" id="NF006960">
    <property type="entry name" value="PRK09437.1"/>
    <property type="match status" value="1"/>
</dbReference>
<evidence type="ECO:0000256" key="7">
    <source>
        <dbReference type="ARBA" id="ARBA00023157"/>
    </source>
</evidence>
<evidence type="ECO:0000256" key="6">
    <source>
        <dbReference type="ARBA" id="ARBA00023002"/>
    </source>
</evidence>
<protein>
    <recommendedName>
        <fullName evidence="3">thioredoxin-dependent peroxiredoxin</fullName>
        <ecNumber evidence="3">1.11.1.24</ecNumber>
    </recommendedName>
    <alternativeName>
        <fullName evidence="9">Thioredoxin peroxidase</fullName>
    </alternativeName>
</protein>
<keyword evidence="5" id="KW-0049">Antioxidant</keyword>
<dbReference type="Pfam" id="PF00578">
    <property type="entry name" value="AhpC-TSA"/>
    <property type="match status" value="1"/>
</dbReference>
<evidence type="ECO:0000313" key="14">
    <source>
        <dbReference type="EMBL" id="KPL14072.1"/>
    </source>
</evidence>
<proteinExistence type="inferred from homology"/>
<dbReference type="PANTHER" id="PTHR42801">
    <property type="entry name" value="THIOREDOXIN-DEPENDENT PEROXIDE REDUCTASE"/>
    <property type="match status" value="1"/>
</dbReference>
<dbReference type="Gene3D" id="3.40.30.10">
    <property type="entry name" value="Glutaredoxin"/>
    <property type="match status" value="1"/>
</dbReference>
<evidence type="ECO:0000256" key="9">
    <source>
        <dbReference type="ARBA" id="ARBA00032824"/>
    </source>
</evidence>
<dbReference type="EMBL" id="LJVE01000068">
    <property type="protein sequence ID" value="KPL14072.1"/>
    <property type="molecule type" value="Genomic_DNA"/>
</dbReference>
<dbReference type="InterPro" id="IPR024706">
    <property type="entry name" value="Peroxiredoxin_AhpC-typ"/>
</dbReference>
<dbReference type="InterPro" id="IPR000866">
    <property type="entry name" value="AhpC/TSA"/>
</dbReference>
<dbReference type="GO" id="GO:0005737">
    <property type="term" value="C:cytoplasm"/>
    <property type="evidence" value="ECO:0007669"/>
    <property type="project" value="TreeGrafter"/>
</dbReference>
<dbReference type="GO" id="GO:0034599">
    <property type="term" value="P:cellular response to oxidative stress"/>
    <property type="evidence" value="ECO:0007669"/>
    <property type="project" value="TreeGrafter"/>
</dbReference>
<dbReference type="Proteomes" id="UP000050975">
    <property type="component" value="Unassembled WGS sequence"/>
</dbReference>
<dbReference type="GO" id="GO:0008379">
    <property type="term" value="F:thioredoxin peroxidase activity"/>
    <property type="evidence" value="ECO:0007669"/>
    <property type="project" value="TreeGrafter"/>
</dbReference>
<dbReference type="GO" id="GO:0045454">
    <property type="term" value="P:cell redox homeostasis"/>
    <property type="evidence" value="ECO:0007669"/>
    <property type="project" value="TreeGrafter"/>
</dbReference>
<evidence type="ECO:0000256" key="8">
    <source>
        <dbReference type="ARBA" id="ARBA00023284"/>
    </source>
</evidence>
<keyword evidence="6" id="KW-0560">Oxidoreductase</keyword>
<evidence type="ECO:0000256" key="4">
    <source>
        <dbReference type="ARBA" id="ARBA00022559"/>
    </source>
</evidence>
<dbReference type="FunFam" id="3.40.30.10:FF:000007">
    <property type="entry name" value="Thioredoxin-dependent thiol peroxidase"/>
    <property type="match status" value="1"/>
</dbReference>
<evidence type="ECO:0000259" key="13">
    <source>
        <dbReference type="PROSITE" id="PS51352"/>
    </source>
</evidence>